<accession>A0A8J2PC64</accession>
<evidence type="ECO:0000313" key="2">
    <source>
        <dbReference type="EMBL" id="CAG7817587.1"/>
    </source>
</evidence>
<feature type="region of interest" description="Disordered" evidence="1">
    <location>
        <begin position="1"/>
        <end position="32"/>
    </location>
</feature>
<evidence type="ECO:0000256" key="1">
    <source>
        <dbReference type="SAM" id="MobiDB-lite"/>
    </source>
</evidence>
<keyword evidence="3" id="KW-1185">Reference proteome</keyword>
<dbReference type="AlphaFoldDB" id="A0A8J2PC64"/>
<dbReference type="EMBL" id="CAJVCH010398015">
    <property type="protein sequence ID" value="CAG7817587.1"/>
    <property type="molecule type" value="Genomic_DNA"/>
</dbReference>
<dbReference type="Proteomes" id="UP000708208">
    <property type="component" value="Unassembled WGS sequence"/>
</dbReference>
<evidence type="ECO:0000313" key="3">
    <source>
        <dbReference type="Proteomes" id="UP000708208"/>
    </source>
</evidence>
<comment type="caution">
    <text evidence="2">The sequence shown here is derived from an EMBL/GenBank/DDBJ whole genome shotgun (WGS) entry which is preliminary data.</text>
</comment>
<sequence length="75" mass="8125">MSVTSTDSTTATTSQDKTCPTVKKSRTAPTTTTTIGTTTRRVDDITTMPNPTSNPAFEAFKNQINDFSRTVSKFS</sequence>
<name>A0A8J2PC64_9HEXA</name>
<reference evidence="2" key="1">
    <citation type="submission" date="2021-06" db="EMBL/GenBank/DDBJ databases">
        <authorList>
            <person name="Hodson N. C."/>
            <person name="Mongue J. A."/>
            <person name="Jaron S. K."/>
        </authorList>
    </citation>
    <scope>NUCLEOTIDE SEQUENCE</scope>
</reference>
<proteinExistence type="predicted"/>
<gene>
    <name evidence="2" type="ORF">AFUS01_LOCUS28143</name>
</gene>
<protein>
    <submittedName>
        <fullName evidence="2">Uncharacterized protein</fullName>
    </submittedName>
</protein>
<organism evidence="2 3">
    <name type="scientific">Allacma fusca</name>
    <dbReference type="NCBI Taxonomy" id="39272"/>
    <lineage>
        <taxon>Eukaryota</taxon>
        <taxon>Metazoa</taxon>
        <taxon>Ecdysozoa</taxon>
        <taxon>Arthropoda</taxon>
        <taxon>Hexapoda</taxon>
        <taxon>Collembola</taxon>
        <taxon>Symphypleona</taxon>
        <taxon>Sminthuridae</taxon>
        <taxon>Allacma</taxon>
    </lineage>
</organism>
<feature type="compositionally biased region" description="Low complexity" evidence="1">
    <location>
        <begin position="1"/>
        <end position="14"/>
    </location>
</feature>